<feature type="region of interest" description="Disordered" evidence="1">
    <location>
        <begin position="56"/>
        <end position="129"/>
    </location>
</feature>
<dbReference type="Proteomes" id="UP000735302">
    <property type="component" value="Unassembled WGS sequence"/>
</dbReference>
<keyword evidence="3" id="KW-1185">Reference proteome</keyword>
<protein>
    <submittedName>
        <fullName evidence="2">Uncharacterized protein</fullName>
    </submittedName>
</protein>
<evidence type="ECO:0000256" key="1">
    <source>
        <dbReference type="SAM" id="MobiDB-lite"/>
    </source>
</evidence>
<comment type="caution">
    <text evidence="2">The sequence shown here is derived from an EMBL/GenBank/DDBJ whole genome shotgun (WGS) entry which is preliminary data.</text>
</comment>
<accession>A0AAV4CDC8</accession>
<sequence>MLCYLHSDTLVGNRKYEQLVSELLAIMSPVLLVCSRQKGSITIILATVLGIMYYNNSYNNNDNNSDDNDDDDDIDDDNDDDIDEDDDDDDDDDDGDDDDDDRNKRRRGGEKDDDHVIKERDIAVDRMTS</sequence>
<feature type="compositionally biased region" description="Basic and acidic residues" evidence="1">
    <location>
        <begin position="109"/>
        <end position="129"/>
    </location>
</feature>
<feature type="compositionally biased region" description="Acidic residues" evidence="1">
    <location>
        <begin position="64"/>
        <end position="100"/>
    </location>
</feature>
<gene>
    <name evidence="2" type="ORF">PoB_005616500</name>
</gene>
<organism evidence="2 3">
    <name type="scientific">Plakobranchus ocellatus</name>
    <dbReference type="NCBI Taxonomy" id="259542"/>
    <lineage>
        <taxon>Eukaryota</taxon>
        <taxon>Metazoa</taxon>
        <taxon>Spiralia</taxon>
        <taxon>Lophotrochozoa</taxon>
        <taxon>Mollusca</taxon>
        <taxon>Gastropoda</taxon>
        <taxon>Heterobranchia</taxon>
        <taxon>Euthyneura</taxon>
        <taxon>Panpulmonata</taxon>
        <taxon>Sacoglossa</taxon>
        <taxon>Placobranchoidea</taxon>
        <taxon>Plakobranchidae</taxon>
        <taxon>Plakobranchus</taxon>
    </lineage>
</organism>
<evidence type="ECO:0000313" key="3">
    <source>
        <dbReference type="Proteomes" id="UP000735302"/>
    </source>
</evidence>
<evidence type="ECO:0000313" key="2">
    <source>
        <dbReference type="EMBL" id="GFO29660.1"/>
    </source>
</evidence>
<proteinExistence type="predicted"/>
<dbReference type="AlphaFoldDB" id="A0AAV4CDC8"/>
<dbReference type="EMBL" id="BLXT01006181">
    <property type="protein sequence ID" value="GFO29660.1"/>
    <property type="molecule type" value="Genomic_DNA"/>
</dbReference>
<reference evidence="2 3" key="1">
    <citation type="journal article" date="2021" name="Elife">
        <title>Chloroplast acquisition without the gene transfer in kleptoplastic sea slugs, Plakobranchus ocellatus.</title>
        <authorList>
            <person name="Maeda T."/>
            <person name="Takahashi S."/>
            <person name="Yoshida T."/>
            <person name="Shimamura S."/>
            <person name="Takaki Y."/>
            <person name="Nagai Y."/>
            <person name="Toyoda A."/>
            <person name="Suzuki Y."/>
            <person name="Arimoto A."/>
            <person name="Ishii H."/>
            <person name="Satoh N."/>
            <person name="Nishiyama T."/>
            <person name="Hasebe M."/>
            <person name="Maruyama T."/>
            <person name="Minagawa J."/>
            <person name="Obokata J."/>
            <person name="Shigenobu S."/>
        </authorList>
    </citation>
    <scope>NUCLEOTIDE SEQUENCE [LARGE SCALE GENOMIC DNA]</scope>
</reference>
<name>A0AAV4CDC8_9GAST</name>